<keyword evidence="5" id="KW-1185">Reference proteome</keyword>
<dbReference type="PANTHER" id="PTHR12184:SF1">
    <property type="entry name" value="UBIQUINOL-CYTOCHROME-C REDUCTASE COMPLEX ASSEMBLY FACTOR 1"/>
    <property type="match status" value="1"/>
</dbReference>
<comment type="caution">
    <text evidence="4">The sequence shown here is derived from an EMBL/GenBank/DDBJ whole genome shotgun (WGS) entry which is preliminary data.</text>
</comment>
<dbReference type="AlphaFoldDB" id="A0A916TLY7"/>
<dbReference type="InterPro" id="IPR014569">
    <property type="entry name" value="Ubq_cyt-c_CBP3-rel"/>
</dbReference>
<evidence type="ECO:0000313" key="4">
    <source>
        <dbReference type="EMBL" id="GGB56643.1"/>
    </source>
</evidence>
<dbReference type="EMBL" id="BMFA01000009">
    <property type="protein sequence ID" value="GGB56643.1"/>
    <property type="molecule type" value="Genomic_DNA"/>
</dbReference>
<evidence type="ECO:0000313" key="5">
    <source>
        <dbReference type="Proteomes" id="UP000605148"/>
    </source>
</evidence>
<feature type="domain" description="Ubiquinol-cytochrome c chaperone" evidence="3">
    <location>
        <begin position="33"/>
        <end position="171"/>
    </location>
</feature>
<dbReference type="PIRSF" id="PIRSF032079">
    <property type="entry name" value="UCP032079"/>
    <property type="match status" value="1"/>
</dbReference>
<comment type="similarity">
    <text evidence="1">Belongs to the CBP3 family.</text>
</comment>
<dbReference type="OrthoDB" id="7158889at2"/>
<dbReference type="InterPro" id="IPR021150">
    <property type="entry name" value="Ubiq_cyt_c_chap"/>
</dbReference>
<protein>
    <submittedName>
        <fullName evidence="4">Ubiquinol-cytochrome c chaperone</fullName>
    </submittedName>
</protein>
<gene>
    <name evidence="4" type="ORF">GCM10011316_30980</name>
</gene>
<accession>A0A916TLY7</accession>
<sequence length="180" mass="19868">MLFGLFKRPPGKAAVSAYNEIVAQARQPAFYADLGVPDTIDGRFDILLIHSVLFFRRLRGEGKEVAKFSQEVFDYFVADMEGSLREMGISDTRVPKKVRAMGEAFYGRAEAYSTALDDQDRTSLAEAIGRNVFPETPNPVAQDQLADYMIEAGRMLSEVPAGDLMAAKMTWPDAKAFATG</sequence>
<evidence type="ECO:0000256" key="1">
    <source>
        <dbReference type="ARBA" id="ARBA00006407"/>
    </source>
</evidence>
<reference evidence="4" key="2">
    <citation type="submission" date="2020-09" db="EMBL/GenBank/DDBJ databases">
        <authorList>
            <person name="Sun Q."/>
            <person name="Zhou Y."/>
        </authorList>
    </citation>
    <scope>NUCLEOTIDE SEQUENCE</scope>
    <source>
        <strain evidence="4">CGMCC 1.12426</strain>
    </source>
</reference>
<dbReference type="Proteomes" id="UP000605148">
    <property type="component" value="Unassembled WGS sequence"/>
</dbReference>
<reference evidence="4" key="1">
    <citation type="journal article" date="2014" name="Int. J. Syst. Evol. Microbiol.">
        <title>Complete genome sequence of Corynebacterium casei LMG S-19264T (=DSM 44701T), isolated from a smear-ripened cheese.</title>
        <authorList>
            <consortium name="US DOE Joint Genome Institute (JGI-PGF)"/>
            <person name="Walter F."/>
            <person name="Albersmeier A."/>
            <person name="Kalinowski J."/>
            <person name="Ruckert C."/>
        </authorList>
    </citation>
    <scope>NUCLEOTIDE SEQUENCE</scope>
    <source>
        <strain evidence="4">CGMCC 1.12426</strain>
    </source>
</reference>
<dbReference type="RefSeq" id="WP_150497169.1">
    <property type="nucleotide sequence ID" value="NZ_BMFA01000009.1"/>
</dbReference>
<evidence type="ECO:0000259" key="3">
    <source>
        <dbReference type="Pfam" id="PF03981"/>
    </source>
</evidence>
<proteinExistence type="inferred from homology"/>
<dbReference type="InterPro" id="IPR007129">
    <property type="entry name" value="Ubiqinol_cyt_c_chaperone_CPB3"/>
</dbReference>
<dbReference type="PANTHER" id="PTHR12184">
    <property type="entry name" value="UBIQUINOL-CYTOCHROME C REDUCTASE COMPLEX ASSEMBLY FACTOR 1 FAMILY MEMBER"/>
    <property type="match status" value="1"/>
</dbReference>
<name>A0A916TLY7_9HYPH</name>
<comment type="similarity">
    <text evidence="2">Belongs to the UPF0174 family.</text>
</comment>
<dbReference type="Pfam" id="PF03981">
    <property type="entry name" value="Ubiq_cyt_C_chap"/>
    <property type="match status" value="1"/>
</dbReference>
<evidence type="ECO:0000256" key="2">
    <source>
        <dbReference type="ARBA" id="ARBA00006436"/>
    </source>
</evidence>
<organism evidence="4 5">
    <name type="scientific">Roseibium aquae</name>
    <dbReference type="NCBI Taxonomy" id="1323746"/>
    <lineage>
        <taxon>Bacteria</taxon>
        <taxon>Pseudomonadati</taxon>
        <taxon>Pseudomonadota</taxon>
        <taxon>Alphaproteobacteria</taxon>
        <taxon>Hyphomicrobiales</taxon>
        <taxon>Stappiaceae</taxon>
        <taxon>Roseibium</taxon>
    </lineage>
</organism>